<evidence type="ECO:0000313" key="2">
    <source>
        <dbReference type="Proteomes" id="UP001598112"/>
    </source>
</evidence>
<dbReference type="Gene3D" id="3.10.180.10">
    <property type="entry name" value="2,3-Dihydroxybiphenyl 1,2-Dioxygenase, domain 1"/>
    <property type="match status" value="1"/>
</dbReference>
<evidence type="ECO:0008006" key="3">
    <source>
        <dbReference type="Google" id="ProtNLM"/>
    </source>
</evidence>
<dbReference type="RefSeq" id="WP_377978751.1">
    <property type="nucleotide sequence ID" value="NZ_JBBKXY010000002.1"/>
</dbReference>
<comment type="caution">
    <text evidence="1">The sequence shown here is derived from an EMBL/GenBank/DDBJ whole genome shotgun (WGS) entry which is preliminary data.</text>
</comment>
<name>A0ABW6DBI0_9BACT</name>
<evidence type="ECO:0000313" key="1">
    <source>
        <dbReference type="EMBL" id="MFD3293504.1"/>
    </source>
</evidence>
<accession>A0ABW6DBI0</accession>
<dbReference type="Proteomes" id="UP001598112">
    <property type="component" value="Unassembled WGS sequence"/>
</dbReference>
<dbReference type="SUPFAM" id="SSF54593">
    <property type="entry name" value="Glyoxalase/Bleomycin resistance protein/Dihydroxybiphenyl dioxygenase"/>
    <property type="match status" value="1"/>
</dbReference>
<dbReference type="EMBL" id="JBBKXY010000002">
    <property type="protein sequence ID" value="MFD3293504.1"/>
    <property type="molecule type" value="Genomic_DNA"/>
</dbReference>
<gene>
    <name evidence="1" type="ORF">SKC35_07385</name>
</gene>
<proteinExistence type="predicted"/>
<protein>
    <recommendedName>
        <fullName evidence="3">VOC family protein</fullName>
    </recommendedName>
</protein>
<sequence>MPLLKATPILAYLDRKATVAFYENLGFESNAKWDGYLMFSRDEINIHLWCCDDESIPKNTGCYIYVDEIDALYKECEVLGIVHPNGKLQNMAWGMRQFSILDNSGNIIHLGQDMNS</sequence>
<reference evidence="1 2" key="1">
    <citation type="submission" date="2024-03" db="EMBL/GenBank/DDBJ databases">
        <title>Aquirufa genome sequencing.</title>
        <authorList>
            <person name="Pitt A."/>
            <person name="Hahn M.W."/>
        </authorList>
    </citation>
    <scope>NUCLEOTIDE SEQUENCE [LARGE SCALE GENOMIC DNA]</scope>
    <source>
        <strain evidence="1 2">KTFRIE-69F</strain>
    </source>
</reference>
<dbReference type="InterPro" id="IPR029068">
    <property type="entry name" value="Glyas_Bleomycin-R_OHBP_Dase"/>
</dbReference>
<keyword evidence="2" id="KW-1185">Reference proteome</keyword>
<organism evidence="1 2">
    <name type="scientific">Aquirufa originis</name>
    <dbReference type="NCBI Taxonomy" id="3096514"/>
    <lineage>
        <taxon>Bacteria</taxon>
        <taxon>Pseudomonadati</taxon>
        <taxon>Bacteroidota</taxon>
        <taxon>Cytophagia</taxon>
        <taxon>Cytophagales</taxon>
        <taxon>Flectobacillaceae</taxon>
        <taxon>Aquirufa</taxon>
    </lineage>
</organism>